<reference evidence="2 3" key="1">
    <citation type="submission" date="2019-06" db="EMBL/GenBank/DDBJ databases">
        <title>Genome sequence analysis of &gt;100 Bacillus licheniformis strains suggests intrinsic resistance to this species.</title>
        <authorList>
            <person name="Wels M."/>
            <person name="Siezen R.J."/>
            <person name="Johansen E."/>
            <person name="Stuer-Lauridsen B."/>
            <person name="Bjerre K."/>
            <person name="Nielsen B.K.K."/>
        </authorList>
    </citation>
    <scope>NUCLEOTIDE SEQUENCE [LARGE SCALE GENOMIC DNA]</scope>
    <source>
        <strain evidence="2 3">BAC-15381</strain>
    </source>
</reference>
<dbReference type="InterPro" id="IPR025608">
    <property type="entry name" value="TcpE"/>
</dbReference>
<proteinExistence type="predicted"/>
<protein>
    <recommendedName>
        <fullName evidence="4">Conjugal transfer protein</fullName>
    </recommendedName>
</protein>
<accession>A0ABY3G1E6</accession>
<gene>
    <name evidence="2" type="ORF">CHCC15381_2177</name>
</gene>
<dbReference type="Pfam" id="PF12648">
    <property type="entry name" value="TcpE"/>
    <property type="match status" value="1"/>
</dbReference>
<keyword evidence="1" id="KW-0812">Transmembrane</keyword>
<evidence type="ECO:0000256" key="1">
    <source>
        <dbReference type="SAM" id="Phobius"/>
    </source>
</evidence>
<dbReference type="Proteomes" id="UP000429980">
    <property type="component" value="Unassembled WGS sequence"/>
</dbReference>
<keyword evidence="1" id="KW-1133">Transmembrane helix</keyword>
<name>A0ABY3G1E6_9BACI</name>
<organism evidence="2 3">
    <name type="scientific">Bacillus paralicheniformis</name>
    <dbReference type="NCBI Taxonomy" id="1648923"/>
    <lineage>
        <taxon>Bacteria</taxon>
        <taxon>Bacillati</taxon>
        <taxon>Bacillota</taxon>
        <taxon>Bacilli</taxon>
        <taxon>Bacillales</taxon>
        <taxon>Bacillaceae</taxon>
        <taxon>Bacillus</taxon>
    </lineage>
</organism>
<feature type="transmembrane region" description="Helical" evidence="1">
    <location>
        <begin position="66"/>
        <end position="85"/>
    </location>
</feature>
<evidence type="ECO:0000313" key="2">
    <source>
        <dbReference type="EMBL" id="TWL43321.1"/>
    </source>
</evidence>
<sequence length="175" mass="20707">MMGRLVFNYRKAMREPKKIQQLTENYSLPFAVELIPAINYFLFVALCFGFWYGVRKVFPHAFENSSIFVIFGIPIFLTMLVTKIKPEGKNIYLYFLDLLKYYFMIKLPQKKYCNDRKVDLCNEKNVEFRKLVKVVGKPNEIENAYEGNTQKFVVDENGRRLGVLPHKEQFDSYAE</sequence>
<keyword evidence="1" id="KW-0472">Membrane</keyword>
<dbReference type="EMBL" id="NILF01000016">
    <property type="protein sequence ID" value="TWL43321.1"/>
    <property type="molecule type" value="Genomic_DNA"/>
</dbReference>
<feature type="transmembrane region" description="Helical" evidence="1">
    <location>
        <begin position="34"/>
        <end position="54"/>
    </location>
</feature>
<evidence type="ECO:0000313" key="3">
    <source>
        <dbReference type="Proteomes" id="UP000429980"/>
    </source>
</evidence>
<keyword evidence="3" id="KW-1185">Reference proteome</keyword>
<comment type="caution">
    <text evidence="2">The sequence shown here is derived from an EMBL/GenBank/DDBJ whole genome shotgun (WGS) entry which is preliminary data.</text>
</comment>
<evidence type="ECO:0008006" key="4">
    <source>
        <dbReference type="Google" id="ProtNLM"/>
    </source>
</evidence>